<feature type="compositionally biased region" description="Low complexity" evidence="1">
    <location>
        <begin position="87"/>
        <end position="100"/>
    </location>
</feature>
<accession>A0A0C9WEJ6</accession>
<dbReference type="OrthoDB" id="3256408at2759"/>
<sequence length="571" mass="62665">METFSTDTLLSFKHLTGLRGSSSHNIFSASQPSLDLALHSPPWHTAGDLNESRFIALYSEADCPRVKFARNHASRGGAPKLLHSDPSKVYPSPPSSSSSSKATIPLPEEMGEFASFYSTHLLGVLDSPPVMRREDLASQTPLTPPPTLPQSTLDLPDDDDDVTFEDEAVEEEEIQYEDDEPFYSPSGSSSPSADSELPLSPLSPTWDSHCPQAPSVALIPECPSDPEQLHSIWSPYSASKALPLDISFGPSDDISPLASQEPSSLLEVDSPRPFLPPINIPWSPPQTYDAEHEPPQPTTSYAPLSSLTDYNELPPPCSPLISRLTLPELDDDEMPHIVPSSPCRRSCSCLPDSDVEMSDSTSDTAPASPSQQLLSLPGADIDDDLIPAIDSAPPPTFFPYTPRQPLLFIDDPRDVPLPRSPSPEDFDLCLSPEGITDPELAKLFDLRKRSVAAERAARRVEALTAEIDLFTRAEARKTRKRERERSKEVGALLRLKLGDGVGACPQEESPESDHQHQHHRRRGVIGNISQLVAQMVFRRNETSRPLAKRKTAMAPRDYVRSSLSRAIVTDM</sequence>
<evidence type="ECO:0000313" key="2">
    <source>
        <dbReference type="EMBL" id="KIJ63397.1"/>
    </source>
</evidence>
<organism evidence="2 3">
    <name type="scientific">Hydnomerulius pinastri MD-312</name>
    <dbReference type="NCBI Taxonomy" id="994086"/>
    <lineage>
        <taxon>Eukaryota</taxon>
        <taxon>Fungi</taxon>
        <taxon>Dikarya</taxon>
        <taxon>Basidiomycota</taxon>
        <taxon>Agaricomycotina</taxon>
        <taxon>Agaricomycetes</taxon>
        <taxon>Agaricomycetidae</taxon>
        <taxon>Boletales</taxon>
        <taxon>Boletales incertae sedis</taxon>
        <taxon>Leucogyrophana</taxon>
    </lineage>
</organism>
<dbReference type="HOGENOM" id="CLU_026581_0_0_1"/>
<feature type="compositionally biased region" description="Low complexity" evidence="1">
    <location>
        <begin position="339"/>
        <end position="352"/>
    </location>
</feature>
<evidence type="ECO:0000313" key="3">
    <source>
        <dbReference type="Proteomes" id="UP000053820"/>
    </source>
</evidence>
<feature type="region of interest" description="Disordered" evidence="1">
    <location>
        <begin position="75"/>
        <end position="103"/>
    </location>
</feature>
<dbReference type="Proteomes" id="UP000053820">
    <property type="component" value="Unassembled WGS sequence"/>
</dbReference>
<proteinExistence type="predicted"/>
<protein>
    <submittedName>
        <fullName evidence="2">Uncharacterized protein</fullName>
    </submittedName>
</protein>
<feature type="region of interest" description="Disordered" evidence="1">
    <location>
        <begin position="331"/>
        <end position="378"/>
    </location>
</feature>
<dbReference type="EMBL" id="KN839851">
    <property type="protein sequence ID" value="KIJ63397.1"/>
    <property type="molecule type" value="Genomic_DNA"/>
</dbReference>
<reference evidence="2 3" key="1">
    <citation type="submission" date="2014-04" db="EMBL/GenBank/DDBJ databases">
        <title>Evolutionary Origins and Diversification of the Mycorrhizal Mutualists.</title>
        <authorList>
            <consortium name="DOE Joint Genome Institute"/>
            <consortium name="Mycorrhizal Genomics Consortium"/>
            <person name="Kohler A."/>
            <person name="Kuo A."/>
            <person name="Nagy L.G."/>
            <person name="Floudas D."/>
            <person name="Copeland A."/>
            <person name="Barry K.W."/>
            <person name="Cichocki N."/>
            <person name="Veneault-Fourrey C."/>
            <person name="LaButti K."/>
            <person name="Lindquist E.A."/>
            <person name="Lipzen A."/>
            <person name="Lundell T."/>
            <person name="Morin E."/>
            <person name="Murat C."/>
            <person name="Riley R."/>
            <person name="Ohm R."/>
            <person name="Sun H."/>
            <person name="Tunlid A."/>
            <person name="Henrissat B."/>
            <person name="Grigoriev I.V."/>
            <person name="Hibbett D.S."/>
            <person name="Martin F."/>
        </authorList>
    </citation>
    <scope>NUCLEOTIDE SEQUENCE [LARGE SCALE GENOMIC DNA]</scope>
    <source>
        <strain evidence="2 3">MD-312</strain>
    </source>
</reference>
<feature type="region of interest" description="Disordered" evidence="1">
    <location>
        <begin position="276"/>
        <end position="308"/>
    </location>
</feature>
<feature type="compositionally biased region" description="Polar residues" evidence="1">
    <location>
        <begin position="358"/>
        <end position="374"/>
    </location>
</feature>
<keyword evidence="3" id="KW-1185">Reference proteome</keyword>
<feature type="compositionally biased region" description="Low complexity" evidence="1">
    <location>
        <begin position="184"/>
        <end position="204"/>
    </location>
</feature>
<feature type="region of interest" description="Disordered" evidence="1">
    <location>
        <begin position="503"/>
        <end position="523"/>
    </location>
</feature>
<feature type="compositionally biased region" description="Acidic residues" evidence="1">
    <location>
        <begin position="155"/>
        <end position="181"/>
    </location>
</feature>
<evidence type="ECO:0000256" key="1">
    <source>
        <dbReference type="SAM" id="MobiDB-lite"/>
    </source>
</evidence>
<feature type="region of interest" description="Disordered" evidence="1">
    <location>
        <begin position="137"/>
        <end position="209"/>
    </location>
</feature>
<dbReference type="AlphaFoldDB" id="A0A0C9WEJ6"/>
<feature type="compositionally biased region" description="Polar residues" evidence="1">
    <location>
        <begin position="298"/>
        <end position="308"/>
    </location>
</feature>
<gene>
    <name evidence="2" type="ORF">HYDPIDRAFT_29643</name>
</gene>
<name>A0A0C9WEJ6_9AGAM</name>